<protein>
    <recommendedName>
        <fullName evidence="7">Large ribosomal subunit protein mL54</fullName>
    </recommendedName>
</protein>
<proteinExistence type="inferred from homology"/>
<keyword evidence="2" id="KW-0809">Transit peptide</keyword>
<dbReference type="OrthoDB" id="10252718at2759"/>
<reference evidence="8 9" key="1">
    <citation type="journal article" date="2013" name="Nat. Commun.">
        <title>The evolution and pathogenic mechanisms of the rice sheath blight pathogen.</title>
        <authorList>
            <person name="Zheng A."/>
            <person name="Lin R."/>
            <person name="Xu L."/>
            <person name="Qin P."/>
            <person name="Tang C."/>
            <person name="Ai P."/>
            <person name="Zhang D."/>
            <person name="Liu Y."/>
            <person name="Sun Z."/>
            <person name="Feng H."/>
            <person name="Wang Y."/>
            <person name="Chen Y."/>
            <person name="Liang X."/>
            <person name="Fu R."/>
            <person name="Li Q."/>
            <person name="Zhang J."/>
            <person name="Yu X."/>
            <person name="Xie Z."/>
            <person name="Ding L."/>
            <person name="Guan P."/>
            <person name="Tang J."/>
            <person name="Liang Y."/>
            <person name="Wang S."/>
            <person name="Deng Q."/>
            <person name="Li S."/>
            <person name="Zhu J."/>
            <person name="Wang L."/>
            <person name="Liu H."/>
            <person name="Li P."/>
        </authorList>
    </citation>
    <scope>NUCLEOTIDE SEQUENCE [LARGE SCALE GENOMIC DNA]</scope>
    <source>
        <strain evidence="9">AG-1 IA</strain>
    </source>
</reference>
<gene>
    <name evidence="8" type="ORF">AG1IA_05533</name>
</gene>
<dbReference type="PANTHER" id="PTHR28595:SF1">
    <property type="entry name" value="LARGE RIBOSOMAL SUBUNIT PROTEIN ML54"/>
    <property type="match status" value="1"/>
</dbReference>
<evidence type="ECO:0000256" key="6">
    <source>
        <dbReference type="ARBA" id="ARBA00033752"/>
    </source>
</evidence>
<dbReference type="Proteomes" id="UP000011668">
    <property type="component" value="Unassembled WGS sequence"/>
</dbReference>
<comment type="caution">
    <text evidence="8">The sequence shown here is derived from an EMBL/GenBank/DDBJ whole genome shotgun (WGS) entry which is preliminary data.</text>
</comment>
<sequence>MISARIVSRTTCCAYRLNCQILKIRFASSSTEKATAAPTSTSSKAPISSCPANTNLTGLAWLKGQPPVLALEDSEYPAWLWTLLDEKKPGDGTSKPERRKQNRDRIKLQNFMKIRLSLLVCWAARRPFQNVAICSYPNLFVPGSSTERCGRENFRGVPGFDHSARSLFVKINRSVASIGIDVTKITWEGSPKLAAPFQAIL</sequence>
<evidence type="ECO:0000313" key="8">
    <source>
        <dbReference type="EMBL" id="ELU40429.1"/>
    </source>
</evidence>
<dbReference type="EMBL" id="AFRT01001433">
    <property type="protein sequence ID" value="ELU40429.1"/>
    <property type="molecule type" value="Genomic_DNA"/>
</dbReference>
<evidence type="ECO:0000256" key="3">
    <source>
        <dbReference type="ARBA" id="ARBA00022980"/>
    </source>
</evidence>
<comment type="similarity">
    <text evidence="6">Belongs to the mitochondrion-specific ribosomal protein mL54 family.</text>
</comment>
<evidence type="ECO:0000313" key="9">
    <source>
        <dbReference type="Proteomes" id="UP000011668"/>
    </source>
</evidence>
<dbReference type="HOGENOM" id="CLU_1361237_0_0_1"/>
<organism evidence="8 9">
    <name type="scientific">Thanatephorus cucumeris (strain AG1-IA)</name>
    <name type="common">Rice sheath blight fungus</name>
    <name type="synonym">Rhizoctonia solani</name>
    <dbReference type="NCBI Taxonomy" id="983506"/>
    <lineage>
        <taxon>Eukaryota</taxon>
        <taxon>Fungi</taxon>
        <taxon>Dikarya</taxon>
        <taxon>Basidiomycota</taxon>
        <taxon>Agaricomycotina</taxon>
        <taxon>Agaricomycetes</taxon>
        <taxon>Cantharellales</taxon>
        <taxon>Ceratobasidiaceae</taxon>
        <taxon>Rhizoctonia</taxon>
        <taxon>Rhizoctonia solani AG-1</taxon>
    </lineage>
</organism>
<dbReference type="PANTHER" id="PTHR28595">
    <property type="entry name" value="39S RIBOSOMAL PROTEIN L54, MITOCHONDRIAL"/>
    <property type="match status" value="1"/>
</dbReference>
<dbReference type="AlphaFoldDB" id="L8WVP9"/>
<dbReference type="Pfam" id="PF08561">
    <property type="entry name" value="Ribosomal_L37"/>
    <property type="match status" value="1"/>
</dbReference>
<evidence type="ECO:0000256" key="2">
    <source>
        <dbReference type="ARBA" id="ARBA00022946"/>
    </source>
</evidence>
<keyword evidence="4" id="KW-0496">Mitochondrion</keyword>
<evidence type="ECO:0000256" key="4">
    <source>
        <dbReference type="ARBA" id="ARBA00023128"/>
    </source>
</evidence>
<dbReference type="InterPro" id="IPR013870">
    <property type="entry name" value="Ribosomal_mL54"/>
</dbReference>
<dbReference type="GO" id="GO:0005762">
    <property type="term" value="C:mitochondrial large ribosomal subunit"/>
    <property type="evidence" value="ECO:0007669"/>
    <property type="project" value="TreeGrafter"/>
</dbReference>
<name>L8WVP9_THACA</name>
<evidence type="ECO:0000256" key="7">
    <source>
        <dbReference type="ARBA" id="ARBA00035179"/>
    </source>
</evidence>
<evidence type="ECO:0000256" key="5">
    <source>
        <dbReference type="ARBA" id="ARBA00023274"/>
    </source>
</evidence>
<evidence type="ECO:0000256" key="1">
    <source>
        <dbReference type="ARBA" id="ARBA00004173"/>
    </source>
</evidence>
<comment type="subcellular location">
    <subcellularLocation>
        <location evidence="1">Mitochondrion</location>
    </subcellularLocation>
</comment>
<keyword evidence="3" id="KW-0689">Ribosomal protein</keyword>
<accession>L8WVP9</accession>
<dbReference type="STRING" id="983506.L8WVP9"/>
<keyword evidence="5" id="KW-0687">Ribonucleoprotein</keyword>
<dbReference type="GO" id="GO:0003735">
    <property type="term" value="F:structural constituent of ribosome"/>
    <property type="evidence" value="ECO:0007669"/>
    <property type="project" value="TreeGrafter"/>
</dbReference>
<keyword evidence="9" id="KW-1185">Reference proteome</keyword>